<dbReference type="InterPro" id="IPR027417">
    <property type="entry name" value="P-loop_NTPase"/>
</dbReference>
<dbReference type="CDD" id="cd18597">
    <property type="entry name" value="ABC_6TM_YOR1_D1_like"/>
    <property type="match status" value="1"/>
</dbReference>
<dbReference type="SUPFAM" id="SSF90123">
    <property type="entry name" value="ABC transporter transmembrane region"/>
    <property type="match status" value="2"/>
</dbReference>
<dbReference type="Gene3D" id="3.40.50.300">
    <property type="entry name" value="P-loop containing nucleotide triphosphate hydrolases"/>
    <property type="match status" value="2"/>
</dbReference>
<evidence type="ECO:0000313" key="14">
    <source>
        <dbReference type="Proteomes" id="UP000245884"/>
    </source>
</evidence>
<dbReference type="SMART" id="SM00382">
    <property type="entry name" value="AAA"/>
    <property type="match status" value="2"/>
</dbReference>
<dbReference type="InterPro" id="IPR050173">
    <property type="entry name" value="ABC_transporter_C-like"/>
</dbReference>
<keyword evidence="13" id="KW-0378">Hydrolase</keyword>
<feature type="domain" description="ABC transporter" evidence="11">
    <location>
        <begin position="483"/>
        <end position="718"/>
    </location>
</feature>
<feature type="transmembrane region" description="Helical" evidence="10">
    <location>
        <begin position="1014"/>
        <end position="1032"/>
    </location>
</feature>
<dbReference type="Pfam" id="PF00005">
    <property type="entry name" value="ABC_tran"/>
    <property type="match status" value="2"/>
</dbReference>
<dbReference type="Proteomes" id="UP000245884">
    <property type="component" value="Unassembled WGS sequence"/>
</dbReference>
<evidence type="ECO:0000256" key="5">
    <source>
        <dbReference type="ARBA" id="ARBA00022741"/>
    </source>
</evidence>
<dbReference type="PROSITE" id="PS50929">
    <property type="entry name" value="ABC_TM1F"/>
    <property type="match status" value="2"/>
</dbReference>
<dbReference type="Pfam" id="PF00664">
    <property type="entry name" value="ABC_membrane"/>
    <property type="match status" value="2"/>
</dbReference>
<dbReference type="PANTHER" id="PTHR24223">
    <property type="entry name" value="ATP-BINDING CASSETTE SUB-FAMILY C"/>
    <property type="match status" value="1"/>
</dbReference>
<keyword evidence="5" id="KW-0547">Nucleotide-binding</keyword>
<reference evidence="13 14" key="1">
    <citation type="journal article" date="2018" name="Mol. Biol. Evol.">
        <title>Broad Genomic Sampling Reveals a Smut Pathogenic Ancestry of the Fungal Clade Ustilaginomycotina.</title>
        <authorList>
            <person name="Kijpornyongpan T."/>
            <person name="Mondo S.J."/>
            <person name="Barry K."/>
            <person name="Sandor L."/>
            <person name="Lee J."/>
            <person name="Lipzen A."/>
            <person name="Pangilinan J."/>
            <person name="LaButti K."/>
            <person name="Hainaut M."/>
            <person name="Henrissat B."/>
            <person name="Grigoriev I.V."/>
            <person name="Spatafora J.W."/>
            <person name="Aime M.C."/>
        </authorList>
    </citation>
    <scope>NUCLEOTIDE SEQUENCE [LARGE SCALE GENOMIC DNA]</scope>
    <source>
        <strain evidence="13 14">MCA 5214</strain>
    </source>
</reference>
<dbReference type="InterPro" id="IPR003439">
    <property type="entry name" value="ABC_transporter-like_ATP-bd"/>
</dbReference>
<keyword evidence="6" id="KW-0067">ATP-binding</keyword>
<dbReference type="InterPro" id="IPR017871">
    <property type="entry name" value="ABC_transporter-like_CS"/>
</dbReference>
<evidence type="ECO:0000256" key="8">
    <source>
        <dbReference type="ARBA" id="ARBA00023136"/>
    </source>
</evidence>
<evidence type="ECO:0000256" key="1">
    <source>
        <dbReference type="ARBA" id="ARBA00004141"/>
    </source>
</evidence>
<evidence type="ECO:0000256" key="6">
    <source>
        <dbReference type="ARBA" id="ARBA00022840"/>
    </source>
</evidence>
<evidence type="ECO:0000256" key="7">
    <source>
        <dbReference type="ARBA" id="ARBA00022989"/>
    </source>
</evidence>
<evidence type="ECO:0000313" key="13">
    <source>
        <dbReference type="EMBL" id="PWN26541.1"/>
    </source>
</evidence>
<keyword evidence="7 10" id="KW-1133">Transmembrane helix</keyword>
<organism evidence="13 14">
    <name type="scientific">Jaminaea rosea</name>
    <dbReference type="NCBI Taxonomy" id="1569628"/>
    <lineage>
        <taxon>Eukaryota</taxon>
        <taxon>Fungi</taxon>
        <taxon>Dikarya</taxon>
        <taxon>Basidiomycota</taxon>
        <taxon>Ustilaginomycotina</taxon>
        <taxon>Exobasidiomycetes</taxon>
        <taxon>Microstromatales</taxon>
        <taxon>Microstromatales incertae sedis</taxon>
        <taxon>Jaminaea</taxon>
    </lineage>
</organism>
<gene>
    <name evidence="13" type="ORF">BDZ90DRAFT_233160</name>
</gene>
<accession>A0A316UQG0</accession>
<comment type="similarity">
    <text evidence="2">Belongs to the ABC transporter superfamily. ABCC family. Conjugate transporter (TC 3.A.1.208) subfamily.</text>
</comment>
<feature type="domain" description="ABC transmembrane type-1" evidence="12">
    <location>
        <begin position="793"/>
        <end position="1067"/>
    </location>
</feature>
<feature type="transmembrane region" description="Helical" evidence="10">
    <location>
        <begin position="927"/>
        <end position="944"/>
    </location>
</feature>
<dbReference type="InterPro" id="IPR036640">
    <property type="entry name" value="ABC1_TM_sf"/>
</dbReference>
<evidence type="ECO:0000256" key="4">
    <source>
        <dbReference type="ARBA" id="ARBA00022692"/>
    </source>
</evidence>
<dbReference type="Gene3D" id="1.20.1560.10">
    <property type="entry name" value="ABC transporter type 1, transmembrane domain"/>
    <property type="match status" value="2"/>
</dbReference>
<dbReference type="STRING" id="1569628.A0A316UQG0"/>
<feature type="compositionally biased region" description="Basic and acidic residues" evidence="9">
    <location>
        <begin position="720"/>
        <end position="733"/>
    </location>
</feature>
<dbReference type="CDD" id="cd03250">
    <property type="entry name" value="ABCC_MRP_domain1"/>
    <property type="match status" value="1"/>
</dbReference>
<dbReference type="PROSITE" id="PS50893">
    <property type="entry name" value="ABC_TRANSPORTER_2"/>
    <property type="match status" value="2"/>
</dbReference>
<feature type="transmembrane region" description="Helical" evidence="10">
    <location>
        <begin position="294"/>
        <end position="323"/>
    </location>
</feature>
<dbReference type="GO" id="GO:0016020">
    <property type="term" value="C:membrane"/>
    <property type="evidence" value="ECO:0007669"/>
    <property type="project" value="UniProtKB-SubCell"/>
</dbReference>
<sequence length="1385" mass="153206">MAVLTGQDEGALRYPPRKWYRRVPFVGIKPIDDPVTQPSEKQDASPDDAEKGASTSSSPENPVFPEMSAGWLSILTFHWLHRILRIGYSRPLVGDELYSMPEHRRAAVYGERLEAAWQRRCNEAAKGQISKADVISNSIRRLMGRPVKEPRPSLVWSLNEIVLDWFWIGGIIKLFSDLATITSPLLVRAIIETLNDTTSSYQEKRGYGLSVGLFLLLLVAVFCNVHGFYRSVSTGIALRGALIHVIYNRGTELSEEARTRGGYGVGKLTSLVSADVSRIDFVCTYFHMGWTSVVQVLVCLALVIYSLDGVSALPGFALIAILYPTQNFMVRKLFALRRASMPYTDARIKAVVEAVSSIRLIKTYAWEQPLLKKIAGFRSSEMALLRTRLIWRSINTSVSFSIPTLAAVVSLVTYAGTGHELDSATIFSALSFFLLLRTPLQILPIALSAIADAKAALERLNLFMEAPLRQPDRPIDPDLKDMIRVRNATFEHHDSEKDSEKPSQTGLHIDSLVVPRGSFVAIVGPVGSGKSSLLRALIGDLREVSSSECVLGGHTAYCPQSAWLLSATVRENIVFGRFFDEARYRDTVRRCCLEPDFAALSDGDLTVVGEKGVSLSGGQKQRISLARAVYSGEERPLRLLDDCFSALDAQVGNEVFQNVIVASKSSAKDITHVLVTHSLAIVPYADHVVYLDAGRIVEQGSYRALMEQKGKFADLIGEEAKERQTQEDSEREGSSSGPSSPYADEGDNKFDSDKKEGKAVMQQEERLVGSVTPRTYLDYILLGRAPLTAPVFIISILFYQGSTIVSPLWLRWWEQRRWSYVSEGTYMGVYAALGMGQALGLFCMSASFALFAYYTSSHLHARAAKRVMHAPLAFFDTTPQGRITHRFSKDIDAVDNVVGETLRIFISTTVQALGSIILVAIILPEFLAVAAVIVVLYVWVGIFYRPASRELRRLNNILRSRIYEHFSESLTGITSLRTYGVVAGFRVDNAKRIDSENRAYWLSIACQRWLSLRLDFLGACLVLGSALLVVGLRGSIDASAGGVVLSYMVTVQSVFGQMIRQSAEIENNMNSIERLLHYAGKIDQEADAEKKADVQLEKKGWPQNGKVRFESITASHRPGLAPALRDVSLEVKAGQRIGVVGRTGAGKSTLLSSLLRVMEPSAGRILIDDVDISEVGLSLLRRSISVISQDAVLFAGSLRYNLDPFEEHQDAELWAAMRQAKLIEEEDSESSPPSGDATPTEDANQPRRLHLDMEIATDGSNLSQGQRALVSIARALVKKSRILVLDEATASVDVKTDAHIQTMLQTSLRDCTFITVAHRLDTIVGPSDLICVMDQGSVAEYASPEELWSQEDGLFRLLCQSADIGEEEFRRMREEGKRLRRGYDV</sequence>
<dbReference type="FunFam" id="1.20.1560.10:FF:000006">
    <property type="entry name" value="ATP-binding cassette, sub-family C (CFTR/MRP), member 9"/>
    <property type="match status" value="1"/>
</dbReference>
<feature type="transmembrane region" description="Helical" evidence="10">
    <location>
        <begin position="207"/>
        <end position="229"/>
    </location>
</feature>
<dbReference type="CDD" id="cd18606">
    <property type="entry name" value="ABC_6TM_YOR1_D2_like"/>
    <property type="match status" value="1"/>
</dbReference>
<feature type="transmembrane region" description="Helical" evidence="10">
    <location>
        <begin position="830"/>
        <end position="854"/>
    </location>
</feature>
<feature type="domain" description="ABC transmembrane type-1" evidence="12">
    <location>
        <begin position="167"/>
        <end position="452"/>
    </location>
</feature>
<proteinExistence type="inferred from homology"/>
<dbReference type="PANTHER" id="PTHR24223:SF456">
    <property type="entry name" value="MULTIDRUG RESISTANCE-ASSOCIATED PROTEIN LETHAL(2)03659"/>
    <property type="match status" value="1"/>
</dbReference>
<evidence type="ECO:0000256" key="10">
    <source>
        <dbReference type="SAM" id="Phobius"/>
    </source>
</evidence>
<dbReference type="InterPro" id="IPR003593">
    <property type="entry name" value="AAA+_ATPase"/>
</dbReference>
<dbReference type="GO" id="GO:0005524">
    <property type="term" value="F:ATP binding"/>
    <property type="evidence" value="ECO:0007669"/>
    <property type="project" value="UniProtKB-KW"/>
</dbReference>
<dbReference type="OrthoDB" id="6500128at2759"/>
<dbReference type="SUPFAM" id="SSF52540">
    <property type="entry name" value="P-loop containing nucleoside triphosphate hydrolases"/>
    <property type="match status" value="2"/>
</dbReference>
<feature type="region of interest" description="Disordered" evidence="9">
    <location>
        <begin position="720"/>
        <end position="756"/>
    </location>
</feature>
<name>A0A316UQG0_9BASI</name>
<feature type="region of interest" description="Disordered" evidence="9">
    <location>
        <begin position="29"/>
        <end position="62"/>
    </location>
</feature>
<dbReference type="EMBL" id="KZ819671">
    <property type="protein sequence ID" value="PWN26541.1"/>
    <property type="molecule type" value="Genomic_DNA"/>
</dbReference>
<evidence type="ECO:0000256" key="9">
    <source>
        <dbReference type="SAM" id="MobiDB-lite"/>
    </source>
</evidence>
<feature type="region of interest" description="Disordered" evidence="9">
    <location>
        <begin position="1223"/>
        <end position="1246"/>
    </location>
</feature>
<dbReference type="FunFam" id="3.40.50.300:FF:000997">
    <property type="entry name" value="Multidrug resistance-associated protein 1"/>
    <property type="match status" value="1"/>
</dbReference>
<dbReference type="GO" id="GO:0140359">
    <property type="term" value="F:ABC-type transporter activity"/>
    <property type="evidence" value="ECO:0007669"/>
    <property type="project" value="InterPro"/>
</dbReference>
<keyword evidence="14" id="KW-1185">Reference proteome</keyword>
<dbReference type="GeneID" id="37028358"/>
<dbReference type="FunFam" id="1.20.1560.10:FF:000010">
    <property type="entry name" value="Multidrug resistance-associated ABC transporter"/>
    <property type="match status" value="1"/>
</dbReference>
<keyword evidence="4 10" id="KW-0812">Transmembrane</keyword>
<feature type="compositionally biased region" description="Basic and acidic residues" evidence="9">
    <location>
        <begin position="746"/>
        <end position="756"/>
    </location>
</feature>
<protein>
    <submittedName>
        <fullName evidence="13">P-loop containing nucleoside triphosphate hydrolase protein</fullName>
    </submittedName>
</protein>
<feature type="transmembrane region" description="Helical" evidence="10">
    <location>
        <begin position="165"/>
        <end position="187"/>
    </location>
</feature>
<feature type="transmembrane region" description="Helical" evidence="10">
    <location>
        <begin position="389"/>
        <end position="414"/>
    </location>
</feature>
<feature type="compositionally biased region" description="Basic and acidic residues" evidence="9">
    <location>
        <begin position="40"/>
        <end position="51"/>
    </location>
</feature>
<dbReference type="CDD" id="cd03244">
    <property type="entry name" value="ABCC_MRP_domain2"/>
    <property type="match status" value="1"/>
</dbReference>
<comment type="subcellular location">
    <subcellularLocation>
        <location evidence="1">Membrane</location>
        <topology evidence="1">Multi-pass membrane protein</topology>
    </subcellularLocation>
</comment>
<feature type="transmembrane region" description="Helical" evidence="10">
    <location>
        <begin position="787"/>
        <end position="810"/>
    </location>
</feature>
<evidence type="ECO:0000256" key="3">
    <source>
        <dbReference type="ARBA" id="ARBA00022448"/>
    </source>
</evidence>
<dbReference type="PROSITE" id="PS00211">
    <property type="entry name" value="ABC_TRANSPORTER_1"/>
    <property type="match status" value="2"/>
</dbReference>
<dbReference type="FunFam" id="3.40.50.300:FF:000838">
    <property type="entry name" value="ABC multidrug transporter (Eurofung)"/>
    <property type="match status" value="1"/>
</dbReference>
<dbReference type="InterPro" id="IPR011527">
    <property type="entry name" value="ABC1_TM_dom"/>
</dbReference>
<dbReference type="GO" id="GO:0016887">
    <property type="term" value="F:ATP hydrolysis activity"/>
    <property type="evidence" value="ECO:0007669"/>
    <property type="project" value="InterPro"/>
</dbReference>
<dbReference type="RefSeq" id="XP_025361153.1">
    <property type="nucleotide sequence ID" value="XM_025506535.1"/>
</dbReference>
<evidence type="ECO:0000259" key="11">
    <source>
        <dbReference type="PROSITE" id="PS50893"/>
    </source>
</evidence>
<keyword evidence="8 10" id="KW-0472">Membrane</keyword>
<keyword evidence="3" id="KW-0813">Transport</keyword>
<evidence type="ECO:0000259" key="12">
    <source>
        <dbReference type="PROSITE" id="PS50929"/>
    </source>
</evidence>
<feature type="domain" description="ABC transporter" evidence="11">
    <location>
        <begin position="1107"/>
        <end position="1360"/>
    </location>
</feature>
<evidence type="ECO:0000256" key="2">
    <source>
        <dbReference type="ARBA" id="ARBA00009726"/>
    </source>
</evidence>